<gene>
    <name evidence="7" type="ORF">Cspa_c29970</name>
</gene>
<evidence type="ECO:0000313" key="7">
    <source>
        <dbReference type="EMBL" id="AGF56758.1"/>
    </source>
</evidence>
<comment type="similarity">
    <text evidence="5">Belongs to the DAPG/phloretin hydrolase family.</text>
</comment>
<dbReference type="PATRIC" id="fig|931276.5.peg.3012"/>
<evidence type="ECO:0000259" key="6">
    <source>
        <dbReference type="Pfam" id="PF18089"/>
    </source>
</evidence>
<name>M1MKG5_9CLOT</name>
<evidence type="ECO:0000256" key="3">
    <source>
        <dbReference type="ARBA" id="ARBA00022801"/>
    </source>
</evidence>
<dbReference type="eggNOG" id="ENOG50339ZT">
    <property type="taxonomic scope" value="Bacteria"/>
</dbReference>
<evidence type="ECO:0000256" key="4">
    <source>
        <dbReference type="ARBA" id="ARBA00022833"/>
    </source>
</evidence>
<dbReference type="RefSeq" id="WP_015393077.1">
    <property type="nucleotide sequence ID" value="NC_020291.1"/>
</dbReference>
<keyword evidence="4" id="KW-0862">Zinc</keyword>
<protein>
    <submittedName>
        <fullName evidence="7">Glycogen debranching enzyme GDB</fullName>
    </submittedName>
</protein>
<dbReference type="KEGG" id="csr:Cspa_c29970"/>
<dbReference type="Pfam" id="PF18089">
    <property type="entry name" value="DAPG_hydrolase"/>
    <property type="match status" value="1"/>
</dbReference>
<dbReference type="GO" id="GO:0046872">
    <property type="term" value="F:metal ion binding"/>
    <property type="evidence" value="ECO:0007669"/>
    <property type="project" value="UniProtKB-KW"/>
</dbReference>
<dbReference type="InterPro" id="IPR041526">
    <property type="entry name" value="DAPG_hydrolase"/>
</dbReference>
<dbReference type="HOGENOM" id="CLU_1064379_0_0_9"/>
<dbReference type="Proteomes" id="UP000011728">
    <property type="component" value="Chromosome"/>
</dbReference>
<evidence type="ECO:0000256" key="1">
    <source>
        <dbReference type="ARBA" id="ARBA00001947"/>
    </source>
</evidence>
<feature type="domain" description="DAPG hydrolase PhiG" evidence="6">
    <location>
        <begin position="58"/>
        <end position="184"/>
    </location>
</feature>
<reference evidence="7 8" key="1">
    <citation type="submission" date="2013-02" db="EMBL/GenBank/DDBJ databases">
        <title>Genome sequence of Clostridium saccharoperbutylacetonicum N1-4(HMT).</title>
        <authorList>
            <person name="Poehlein A."/>
            <person name="Daniel R."/>
        </authorList>
    </citation>
    <scope>NUCLEOTIDE SEQUENCE [LARGE SCALE GENOMIC DNA]</scope>
    <source>
        <strain evidence="8">N1-4(HMT)</strain>
    </source>
</reference>
<comment type="cofactor">
    <cofactor evidence="1">
        <name>Zn(2+)</name>
        <dbReference type="ChEBI" id="CHEBI:29105"/>
    </cofactor>
</comment>
<keyword evidence="3" id="KW-0378">Hydrolase</keyword>
<keyword evidence="2" id="KW-0479">Metal-binding</keyword>
<dbReference type="EMBL" id="CP004121">
    <property type="protein sequence ID" value="AGF56758.1"/>
    <property type="molecule type" value="Genomic_DNA"/>
</dbReference>
<sequence length="261" mass="30072">MENMNYIPNGGQTYMPFQDNIKVKIFDFKPLDAPKSPIPTLQLKDEFKEKGFFKAEDCQHFIPGVTAEMLDWFWANMEKCYYLWAPGAHKRFSWVKSPVEYGFINSKHMISEAMVPGRPVFGGNGVVINRFDLNWFPFTTALEHVIVEGILNDKNEIVDINIHMWENVEGGIIHVTSAAINTRISEPPSFIKDSLDSMPTNEDRAIHAEYEAAMWPVFLPKLYDLWRDHPDLSQNVQCDLRVKVSENGQLEYISENKPVTI</sequence>
<evidence type="ECO:0000256" key="2">
    <source>
        <dbReference type="ARBA" id="ARBA00022723"/>
    </source>
</evidence>
<proteinExistence type="inferred from homology"/>
<dbReference type="GO" id="GO:0016787">
    <property type="term" value="F:hydrolase activity"/>
    <property type="evidence" value="ECO:0007669"/>
    <property type="project" value="UniProtKB-KW"/>
</dbReference>
<dbReference type="OrthoDB" id="1896065at2"/>
<organism evidence="7 8">
    <name type="scientific">Clostridium saccharoperbutylacetonicum N1-4(HMT)</name>
    <dbReference type="NCBI Taxonomy" id="931276"/>
    <lineage>
        <taxon>Bacteria</taxon>
        <taxon>Bacillati</taxon>
        <taxon>Bacillota</taxon>
        <taxon>Clostridia</taxon>
        <taxon>Eubacteriales</taxon>
        <taxon>Clostridiaceae</taxon>
        <taxon>Clostridium</taxon>
    </lineage>
</organism>
<evidence type="ECO:0000313" key="8">
    <source>
        <dbReference type="Proteomes" id="UP000011728"/>
    </source>
</evidence>
<keyword evidence="8" id="KW-1185">Reference proteome</keyword>
<evidence type="ECO:0000256" key="5">
    <source>
        <dbReference type="ARBA" id="ARBA00023459"/>
    </source>
</evidence>
<accession>M1MKG5</accession>
<dbReference type="AlphaFoldDB" id="M1MKG5"/>